<feature type="compositionally biased region" description="Basic residues" evidence="1">
    <location>
        <begin position="64"/>
        <end position="78"/>
    </location>
</feature>
<dbReference type="EMBL" id="OZ021738">
    <property type="protein sequence ID" value="CAK9320635.1"/>
    <property type="molecule type" value="Genomic_DNA"/>
</dbReference>
<sequence>MRQRGGDHPKQRKNLKVRFLVKKFNKERALLVKLAWWCVAVLFSHALFLSLSLSFLPSKIRSGSRTRINPRKRERTRRSSTAELNCRN</sequence>
<organism evidence="3 4">
    <name type="scientific">Citrullus colocynthis</name>
    <name type="common">colocynth</name>
    <dbReference type="NCBI Taxonomy" id="252529"/>
    <lineage>
        <taxon>Eukaryota</taxon>
        <taxon>Viridiplantae</taxon>
        <taxon>Streptophyta</taxon>
        <taxon>Embryophyta</taxon>
        <taxon>Tracheophyta</taxon>
        <taxon>Spermatophyta</taxon>
        <taxon>Magnoliopsida</taxon>
        <taxon>eudicotyledons</taxon>
        <taxon>Gunneridae</taxon>
        <taxon>Pentapetalae</taxon>
        <taxon>rosids</taxon>
        <taxon>fabids</taxon>
        <taxon>Cucurbitales</taxon>
        <taxon>Cucurbitaceae</taxon>
        <taxon>Benincaseae</taxon>
        <taxon>Citrullus</taxon>
    </lineage>
</organism>
<feature type="region of interest" description="Disordered" evidence="1">
    <location>
        <begin position="64"/>
        <end position="88"/>
    </location>
</feature>
<protein>
    <recommendedName>
        <fullName evidence="5">Transmembrane protein</fullName>
    </recommendedName>
</protein>
<keyword evidence="4" id="KW-1185">Reference proteome</keyword>
<name>A0ABP0YLZ4_9ROSI</name>
<keyword evidence="2" id="KW-0812">Transmembrane</keyword>
<dbReference type="Proteomes" id="UP001642487">
    <property type="component" value="Chromosome 4"/>
</dbReference>
<keyword evidence="2" id="KW-1133">Transmembrane helix</keyword>
<evidence type="ECO:0000256" key="1">
    <source>
        <dbReference type="SAM" id="MobiDB-lite"/>
    </source>
</evidence>
<proteinExistence type="predicted"/>
<evidence type="ECO:0008006" key="5">
    <source>
        <dbReference type="Google" id="ProtNLM"/>
    </source>
</evidence>
<feature type="transmembrane region" description="Helical" evidence="2">
    <location>
        <begin position="34"/>
        <end position="56"/>
    </location>
</feature>
<gene>
    <name evidence="3" type="ORF">CITCOLO1_LOCUS12688</name>
</gene>
<evidence type="ECO:0000313" key="3">
    <source>
        <dbReference type="EMBL" id="CAK9320635.1"/>
    </source>
</evidence>
<evidence type="ECO:0000256" key="2">
    <source>
        <dbReference type="SAM" id="Phobius"/>
    </source>
</evidence>
<evidence type="ECO:0000313" key="4">
    <source>
        <dbReference type="Proteomes" id="UP001642487"/>
    </source>
</evidence>
<reference evidence="3 4" key="1">
    <citation type="submission" date="2024-03" db="EMBL/GenBank/DDBJ databases">
        <authorList>
            <person name="Gkanogiannis A."/>
            <person name="Becerra Lopez-Lavalle L."/>
        </authorList>
    </citation>
    <scope>NUCLEOTIDE SEQUENCE [LARGE SCALE GENOMIC DNA]</scope>
</reference>
<keyword evidence="2" id="KW-0472">Membrane</keyword>
<accession>A0ABP0YLZ4</accession>
<feature type="compositionally biased region" description="Polar residues" evidence="1">
    <location>
        <begin position="79"/>
        <end position="88"/>
    </location>
</feature>